<evidence type="ECO:0000256" key="5">
    <source>
        <dbReference type="ARBA" id="ARBA00022777"/>
    </source>
</evidence>
<dbReference type="CDD" id="cd00180">
    <property type="entry name" value="PKc"/>
    <property type="match status" value="1"/>
</dbReference>
<keyword evidence="6" id="KW-0067">ATP-binding</keyword>
<comment type="caution">
    <text evidence="11">The sequence shown here is derived from an EMBL/GenBank/DDBJ whole genome shotgun (WGS) entry which is preliminary data.</text>
</comment>
<evidence type="ECO:0000256" key="8">
    <source>
        <dbReference type="ARBA" id="ARBA00048679"/>
    </source>
</evidence>
<feature type="compositionally biased region" description="Basic and acidic residues" evidence="9">
    <location>
        <begin position="282"/>
        <end position="296"/>
    </location>
</feature>
<keyword evidence="5 11" id="KW-0418">Kinase</keyword>
<dbReference type="SMART" id="SM00220">
    <property type="entry name" value="S_TKc"/>
    <property type="match status" value="1"/>
</dbReference>
<keyword evidence="12" id="KW-1185">Reference proteome</keyword>
<feature type="region of interest" description="Disordered" evidence="9">
    <location>
        <begin position="1"/>
        <end position="21"/>
    </location>
</feature>
<organism evidence="11 12">
    <name type="scientific">Corynascus novoguineensis</name>
    <dbReference type="NCBI Taxonomy" id="1126955"/>
    <lineage>
        <taxon>Eukaryota</taxon>
        <taxon>Fungi</taxon>
        <taxon>Dikarya</taxon>
        <taxon>Ascomycota</taxon>
        <taxon>Pezizomycotina</taxon>
        <taxon>Sordariomycetes</taxon>
        <taxon>Sordariomycetidae</taxon>
        <taxon>Sordariales</taxon>
        <taxon>Chaetomiaceae</taxon>
        <taxon>Corynascus</taxon>
    </lineage>
</organism>
<reference evidence="11" key="2">
    <citation type="submission" date="2023-05" db="EMBL/GenBank/DDBJ databases">
        <authorList>
            <consortium name="Lawrence Berkeley National Laboratory"/>
            <person name="Steindorff A."/>
            <person name="Hensen N."/>
            <person name="Bonometti L."/>
            <person name="Westerberg I."/>
            <person name="Brannstrom I.O."/>
            <person name="Guillou S."/>
            <person name="Cros-Aarteil S."/>
            <person name="Calhoun S."/>
            <person name="Haridas S."/>
            <person name="Kuo A."/>
            <person name="Mondo S."/>
            <person name="Pangilinan J."/>
            <person name="Riley R."/>
            <person name="Labutti K."/>
            <person name="Andreopoulos B."/>
            <person name="Lipzen A."/>
            <person name="Chen C."/>
            <person name="Yanf M."/>
            <person name="Daum C."/>
            <person name="Ng V."/>
            <person name="Clum A."/>
            <person name="Ohm R."/>
            <person name="Martin F."/>
            <person name="Silar P."/>
            <person name="Natvig D."/>
            <person name="Lalanne C."/>
            <person name="Gautier V."/>
            <person name="Ament-Velasquez S.L."/>
            <person name="Kruys A."/>
            <person name="Hutchinson M.I."/>
            <person name="Powell A.J."/>
            <person name="Barry K."/>
            <person name="Miller A.N."/>
            <person name="Grigoriev I.V."/>
            <person name="Debuchy R."/>
            <person name="Gladieux P."/>
            <person name="Thoren M.H."/>
            <person name="Johannesson H."/>
        </authorList>
    </citation>
    <scope>NUCLEOTIDE SEQUENCE</scope>
    <source>
        <strain evidence="11">CBS 359.72</strain>
    </source>
</reference>
<evidence type="ECO:0000256" key="9">
    <source>
        <dbReference type="SAM" id="MobiDB-lite"/>
    </source>
</evidence>
<protein>
    <recommendedName>
        <fullName evidence="1">non-specific serine/threonine protein kinase</fullName>
        <ecNumber evidence="1">2.7.11.1</ecNumber>
    </recommendedName>
</protein>
<dbReference type="InterPro" id="IPR000719">
    <property type="entry name" value="Prot_kinase_dom"/>
</dbReference>
<keyword evidence="3" id="KW-0808">Transferase</keyword>
<feature type="compositionally biased region" description="Low complexity" evidence="9">
    <location>
        <begin position="474"/>
        <end position="487"/>
    </location>
</feature>
<evidence type="ECO:0000256" key="3">
    <source>
        <dbReference type="ARBA" id="ARBA00022679"/>
    </source>
</evidence>
<dbReference type="EMBL" id="MU857601">
    <property type="protein sequence ID" value="KAK4252415.1"/>
    <property type="molecule type" value="Genomic_DNA"/>
</dbReference>
<keyword evidence="4" id="KW-0547">Nucleotide-binding</keyword>
<comment type="catalytic activity">
    <reaction evidence="7">
        <text>L-threonyl-[protein] + ATP = O-phospho-L-threonyl-[protein] + ADP + H(+)</text>
        <dbReference type="Rhea" id="RHEA:46608"/>
        <dbReference type="Rhea" id="RHEA-COMP:11060"/>
        <dbReference type="Rhea" id="RHEA-COMP:11605"/>
        <dbReference type="ChEBI" id="CHEBI:15378"/>
        <dbReference type="ChEBI" id="CHEBI:30013"/>
        <dbReference type="ChEBI" id="CHEBI:30616"/>
        <dbReference type="ChEBI" id="CHEBI:61977"/>
        <dbReference type="ChEBI" id="CHEBI:456216"/>
        <dbReference type="EC" id="2.7.11.1"/>
    </reaction>
</comment>
<comment type="catalytic activity">
    <reaction evidence="8">
        <text>L-seryl-[protein] + ATP = O-phospho-L-seryl-[protein] + ADP + H(+)</text>
        <dbReference type="Rhea" id="RHEA:17989"/>
        <dbReference type="Rhea" id="RHEA-COMP:9863"/>
        <dbReference type="Rhea" id="RHEA-COMP:11604"/>
        <dbReference type="ChEBI" id="CHEBI:15378"/>
        <dbReference type="ChEBI" id="CHEBI:29999"/>
        <dbReference type="ChEBI" id="CHEBI:30616"/>
        <dbReference type="ChEBI" id="CHEBI:83421"/>
        <dbReference type="ChEBI" id="CHEBI:456216"/>
        <dbReference type="EC" id="2.7.11.1"/>
    </reaction>
</comment>
<evidence type="ECO:0000256" key="7">
    <source>
        <dbReference type="ARBA" id="ARBA00047899"/>
    </source>
</evidence>
<dbReference type="GO" id="GO:0005634">
    <property type="term" value="C:nucleus"/>
    <property type="evidence" value="ECO:0007669"/>
    <property type="project" value="TreeGrafter"/>
</dbReference>
<reference evidence="11" key="1">
    <citation type="journal article" date="2023" name="Mol. Phylogenet. Evol.">
        <title>Genome-scale phylogeny and comparative genomics of the fungal order Sordariales.</title>
        <authorList>
            <person name="Hensen N."/>
            <person name="Bonometti L."/>
            <person name="Westerberg I."/>
            <person name="Brannstrom I.O."/>
            <person name="Guillou S."/>
            <person name="Cros-Aarteil S."/>
            <person name="Calhoun S."/>
            <person name="Haridas S."/>
            <person name="Kuo A."/>
            <person name="Mondo S."/>
            <person name="Pangilinan J."/>
            <person name="Riley R."/>
            <person name="LaButti K."/>
            <person name="Andreopoulos B."/>
            <person name="Lipzen A."/>
            <person name="Chen C."/>
            <person name="Yan M."/>
            <person name="Daum C."/>
            <person name="Ng V."/>
            <person name="Clum A."/>
            <person name="Steindorff A."/>
            <person name="Ohm R.A."/>
            <person name="Martin F."/>
            <person name="Silar P."/>
            <person name="Natvig D.O."/>
            <person name="Lalanne C."/>
            <person name="Gautier V."/>
            <person name="Ament-Velasquez S.L."/>
            <person name="Kruys A."/>
            <person name="Hutchinson M.I."/>
            <person name="Powell A.J."/>
            <person name="Barry K."/>
            <person name="Miller A.N."/>
            <person name="Grigoriev I.V."/>
            <person name="Debuchy R."/>
            <person name="Gladieux P."/>
            <person name="Hiltunen Thoren M."/>
            <person name="Johannesson H."/>
        </authorList>
    </citation>
    <scope>NUCLEOTIDE SEQUENCE</scope>
    <source>
        <strain evidence="11">CBS 359.72</strain>
    </source>
</reference>
<accession>A0AAN7D2K0</accession>
<dbReference type="PANTHER" id="PTHR43671">
    <property type="entry name" value="SERINE/THREONINE-PROTEIN KINASE NEK"/>
    <property type="match status" value="1"/>
</dbReference>
<feature type="domain" description="Protein kinase" evidence="10">
    <location>
        <begin position="75"/>
        <end position="395"/>
    </location>
</feature>
<dbReference type="AlphaFoldDB" id="A0AAN7D2K0"/>
<dbReference type="InterPro" id="IPR008271">
    <property type="entry name" value="Ser/Thr_kinase_AS"/>
</dbReference>
<feature type="region of interest" description="Disordered" evidence="9">
    <location>
        <begin position="269"/>
        <end position="296"/>
    </location>
</feature>
<dbReference type="InterPro" id="IPR050660">
    <property type="entry name" value="NEK_Ser/Thr_kinase"/>
</dbReference>
<evidence type="ECO:0000256" key="2">
    <source>
        <dbReference type="ARBA" id="ARBA00022527"/>
    </source>
</evidence>
<dbReference type="EC" id="2.7.11.1" evidence="1"/>
<gene>
    <name evidence="11" type="ORF">C7999DRAFT_10043</name>
</gene>
<evidence type="ECO:0000259" key="10">
    <source>
        <dbReference type="PROSITE" id="PS50011"/>
    </source>
</evidence>
<evidence type="ECO:0000256" key="1">
    <source>
        <dbReference type="ARBA" id="ARBA00012513"/>
    </source>
</evidence>
<keyword evidence="2" id="KW-0723">Serine/threonine-protein kinase</keyword>
<dbReference type="GO" id="GO:0005524">
    <property type="term" value="F:ATP binding"/>
    <property type="evidence" value="ECO:0007669"/>
    <property type="project" value="UniProtKB-KW"/>
</dbReference>
<evidence type="ECO:0000256" key="6">
    <source>
        <dbReference type="ARBA" id="ARBA00022840"/>
    </source>
</evidence>
<name>A0AAN7D2K0_9PEZI</name>
<sequence>MSFESNGSQSSQTQPIPLSDFLSSQDDQHFVWDDADREHSDAWLAPVRTALLDPKKHKVFHHCSKEYLKPPSPFVQQGPELGDSGSTIVYKVTPPEGHAYRRPLALKVIVCKEKSRPPGPDSKARSDALKEVKTMSSLRHPHIVAYVASFEDYCIQTRQIGRRPRGKAHATLLSVNQRIKKHILGIAMYPPAMCNLHTFMDEVFQSPRAADWIIPHLHTYFGCLAQAVAYLHRRSVQIRHKDIKPDNIVIDDFGLPVLTDFGLSKHFETGQDSVGPTPKTLKYADPEAMHEERRDERSDIFSLGCVFLEMATVLLGQPPGFAEEQLAANRDGDGHSISSSSGSGGTSSADFNYSDSLHNLDAYLTTLSLLSRDIVASDPAREPSIRAVLAILPHIRRMMSETQTSRPRAHQLYPWFRHLYDVYEIPGPCPNCEEERRSGRAIPSCRRRSGSRSPTMNRNGAVGGSQPLMRRGTAGSMAAAGAAMPASQPHLGPYGGGAAGPQVDGRVDSD</sequence>
<proteinExistence type="predicted"/>
<feature type="region of interest" description="Disordered" evidence="9">
    <location>
        <begin position="433"/>
        <end position="510"/>
    </location>
</feature>
<dbReference type="PANTHER" id="PTHR43671:SF98">
    <property type="entry name" value="SERINE_THREONINE-PROTEIN KINASE NEK11"/>
    <property type="match status" value="1"/>
</dbReference>
<dbReference type="Pfam" id="PF00069">
    <property type="entry name" value="Pkinase"/>
    <property type="match status" value="1"/>
</dbReference>
<dbReference type="Gene3D" id="1.10.510.10">
    <property type="entry name" value="Transferase(Phosphotransferase) domain 1"/>
    <property type="match status" value="1"/>
</dbReference>
<dbReference type="PROSITE" id="PS00108">
    <property type="entry name" value="PROTEIN_KINASE_ST"/>
    <property type="match status" value="1"/>
</dbReference>
<dbReference type="Gene3D" id="3.30.200.20">
    <property type="entry name" value="Phosphorylase Kinase, domain 1"/>
    <property type="match status" value="1"/>
</dbReference>
<evidence type="ECO:0000313" key="12">
    <source>
        <dbReference type="Proteomes" id="UP001303647"/>
    </source>
</evidence>
<evidence type="ECO:0000256" key="4">
    <source>
        <dbReference type="ARBA" id="ARBA00022741"/>
    </source>
</evidence>
<dbReference type="SUPFAM" id="SSF56112">
    <property type="entry name" value="Protein kinase-like (PK-like)"/>
    <property type="match status" value="1"/>
</dbReference>
<evidence type="ECO:0000313" key="11">
    <source>
        <dbReference type="EMBL" id="KAK4252415.1"/>
    </source>
</evidence>
<dbReference type="InterPro" id="IPR011009">
    <property type="entry name" value="Kinase-like_dom_sf"/>
</dbReference>
<dbReference type="Proteomes" id="UP001303647">
    <property type="component" value="Unassembled WGS sequence"/>
</dbReference>
<dbReference type="PROSITE" id="PS50011">
    <property type="entry name" value="PROTEIN_KINASE_DOM"/>
    <property type="match status" value="1"/>
</dbReference>
<dbReference type="GO" id="GO:0004674">
    <property type="term" value="F:protein serine/threonine kinase activity"/>
    <property type="evidence" value="ECO:0007669"/>
    <property type="project" value="UniProtKB-KW"/>
</dbReference>